<dbReference type="OrthoDB" id="566238at2759"/>
<dbReference type="InterPro" id="IPR036873">
    <property type="entry name" value="Rhodanese-like_dom_sf"/>
</dbReference>
<keyword evidence="3" id="KW-1185">Reference proteome</keyword>
<dbReference type="Gene3D" id="3.40.250.10">
    <property type="entry name" value="Rhodanese-like domain"/>
    <property type="match status" value="1"/>
</dbReference>
<proteinExistence type="predicted"/>
<dbReference type="PANTHER" id="PTHR44086">
    <property type="entry name" value="THIOSULFATE SULFURTRANSFERASE RDL2, MITOCHONDRIAL-RELATED"/>
    <property type="match status" value="1"/>
</dbReference>
<organism evidence="2 3">
    <name type="scientific">Suillus discolor</name>
    <dbReference type="NCBI Taxonomy" id="1912936"/>
    <lineage>
        <taxon>Eukaryota</taxon>
        <taxon>Fungi</taxon>
        <taxon>Dikarya</taxon>
        <taxon>Basidiomycota</taxon>
        <taxon>Agaricomycotina</taxon>
        <taxon>Agaricomycetes</taxon>
        <taxon>Agaricomycetidae</taxon>
        <taxon>Boletales</taxon>
        <taxon>Suillineae</taxon>
        <taxon>Suillaceae</taxon>
        <taxon>Suillus</taxon>
    </lineage>
</organism>
<dbReference type="GeneID" id="64699387"/>
<protein>
    <submittedName>
        <fullName evidence="2">Rhodanese-like domain-containing protein</fullName>
    </submittedName>
</protein>
<evidence type="ECO:0000259" key="1">
    <source>
        <dbReference type="PROSITE" id="PS50206"/>
    </source>
</evidence>
<name>A0A9P7JUC0_9AGAM</name>
<comment type="caution">
    <text evidence="2">The sequence shown here is derived from an EMBL/GenBank/DDBJ whole genome shotgun (WGS) entry which is preliminary data.</text>
</comment>
<dbReference type="InterPro" id="IPR001763">
    <property type="entry name" value="Rhodanese-like_dom"/>
</dbReference>
<evidence type="ECO:0000313" key="2">
    <source>
        <dbReference type="EMBL" id="KAG2109568.1"/>
    </source>
</evidence>
<dbReference type="SUPFAM" id="SSF52821">
    <property type="entry name" value="Rhodanese/Cell cycle control phosphatase"/>
    <property type="match status" value="1"/>
</dbReference>
<dbReference type="GO" id="GO:0005739">
    <property type="term" value="C:mitochondrion"/>
    <property type="evidence" value="ECO:0007669"/>
    <property type="project" value="TreeGrafter"/>
</dbReference>
<evidence type="ECO:0000313" key="3">
    <source>
        <dbReference type="Proteomes" id="UP000823399"/>
    </source>
</evidence>
<dbReference type="GO" id="GO:0004792">
    <property type="term" value="F:thiosulfate-cyanide sulfurtransferase activity"/>
    <property type="evidence" value="ECO:0007669"/>
    <property type="project" value="TreeGrafter"/>
</dbReference>
<dbReference type="AlphaFoldDB" id="A0A9P7JUC0"/>
<sequence length="180" mass="20022">MLRTALFNTTRRAARPTLLARQAARPTYQIFARYESSKANDALKAARKAKDKLQKDWQGPVLTYEQVKPRTLSPSADAYLIDVREPDEVMQGSIPSSVNLPLSVLANSFHLSPPAFKAQHGFEKPGKQQEVVFYCRSGMRSASACDIAKRNGYENIFNYEGSWLDWTSREGGGKGSTTSS</sequence>
<gene>
    <name evidence="2" type="ORF">F5147DRAFT_691311</name>
</gene>
<dbReference type="SMART" id="SM00450">
    <property type="entry name" value="RHOD"/>
    <property type="match status" value="1"/>
</dbReference>
<reference evidence="2" key="1">
    <citation type="journal article" date="2020" name="New Phytol.">
        <title>Comparative genomics reveals dynamic genome evolution in host specialist ectomycorrhizal fungi.</title>
        <authorList>
            <person name="Lofgren L.A."/>
            <person name="Nguyen N.H."/>
            <person name="Vilgalys R."/>
            <person name="Ruytinx J."/>
            <person name="Liao H.L."/>
            <person name="Branco S."/>
            <person name="Kuo A."/>
            <person name="LaButti K."/>
            <person name="Lipzen A."/>
            <person name="Andreopoulos W."/>
            <person name="Pangilinan J."/>
            <person name="Riley R."/>
            <person name="Hundley H."/>
            <person name="Na H."/>
            <person name="Barry K."/>
            <person name="Grigoriev I.V."/>
            <person name="Stajich J.E."/>
            <person name="Kennedy P.G."/>
        </authorList>
    </citation>
    <scope>NUCLEOTIDE SEQUENCE</scope>
    <source>
        <strain evidence="2">FC423</strain>
    </source>
</reference>
<dbReference type="Proteomes" id="UP000823399">
    <property type="component" value="Unassembled WGS sequence"/>
</dbReference>
<accession>A0A9P7JUC0</accession>
<dbReference type="EMBL" id="JABBWM010000023">
    <property type="protein sequence ID" value="KAG2109568.1"/>
    <property type="molecule type" value="Genomic_DNA"/>
</dbReference>
<dbReference type="RefSeq" id="XP_041293513.1">
    <property type="nucleotide sequence ID" value="XM_041437128.1"/>
</dbReference>
<dbReference type="PROSITE" id="PS50206">
    <property type="entry name" value="RHODANESE_3"/>
    <property type="match status" value="1"/>
</dbReference>
<dbReference type="Pfam" id="PF00581">
    <property type="entry name" value="Rhodanese"/>
    <property type="match status" value="1"/>
</dbReference>
<feature type="domain" description="Rhodanese" evidence="1">
    <location>
        <begin position="74"/>
        <end position="175"/>
    </location>
</feature>
<dbReference type="PANTHER" id="PTHR44086:SF10">
    <property type="entry name" value="THIOSULFATE SULFURTRANSFERASE_RHODANESE-LIKE DOMAIN-CONTAINING PROTEIN 3"/>
    <property type="match status" value="1"/>
</dbReference>
<dbReference type="CDD" id="cd01519">
    <property type="entry name" value="RHOD_HSP67B2"/>
    <property type="match status" value="1"/>
</dbReference>